<dbReference type="PANTHER" id="PTHR30461:SF2">
    <property type="entry name" value="SERINE RECOMBINASE PINE-RELATED"/>
    <property type="match status" value="1"/>
</dbReference>
<evidence type="ECO:0000256" key="3">
    <source>
        <dbReference type="ARBA" id="ARBA00023125"/>
    </source>
</evidence>
<keyword evidence="2" id="KW-0229">DNA integration</keyword>
<evidence type="ECO:0000256" key="2">
    <source>
        <dbReference type="ARBA" id="ARBA00022908"/>
    </source>
</evidence>
<feature type="region of interest" description="Disordered" evidence="6">
    <location>
        <begin position="298"/>
        <end position="323"/>
    </location>
</feature>
<dbReference type="InterPro" id="IPR036162">
    <property type="entry name" value="Resolvase-like_N_sf"/>
</dbReference>
<dbReference type="SMART" id="SM00857">
    <property type="entry name" value="Resolvase"/>
    <property type="match status" value="1"/>
</dbReference>
<sequence>MNVSASRPRGQTTFVGYARVSTEDQRLDLQLRALRDAGCQQIFTDQGESGGSFTRSGLEAAMRSLRPGQTLVVWRLDRLGRSLAGLVNLMDELGSLGIHFRSITEHIDTASSGGRLMFHMMAALAEFERSIIAERTKAGLDAARARGKKLGRPRLLSDGDLALARQKLAAGKENLRQVANFLKVSTRTLARYLGPTDHSRKNDSQHQEHSTEESITDITQLAPKESEIMSNEITGMAISDALENRHCARMENLPALIFPSIDEKKNGVTEKSCHRRGGVAQIPAKDSLFESSLLAGVMRKPNPRPTARRTGSLTTKRRRNLAL</sequence>
<dbReference type="InterPro" id="IPR006118">
    <property type="entry name" value="Recombinase_CS"/>
</dbReference>
<organism evidence="8 9">
    <name type="scientific">Acetobacter sacchari</name>
    <dbReference type="NCBI Taxonomy" id="2661687"/>
    <lineage>
        <taxon>Bacteria</taxon>
        <taxon>Pseudomonadati</taxon>
        <taxon>Pseudomonadota</taxon>
        <taxon>Alphaproteobacteria</taxon>
        <taxon>Acetobacterales</taxon>
        <taxon>Acetobacteraceae</taxon>
        <taxon>Acetobacter</taxon>
    </lineage>
</organism>
<gene>
    <name evidence="8" type="ORF">J2D73_10585</name>
</gene>
<feature type="region of interest" description="Disordered" evidence="6">
    <location>
        <begin position="193"/>
        <end position="223"/>
    </location>
</feature>
<evidence type="ECO:0000256" key="5">
    <source>
        <dbReference type="PROSITE-ProRule" id="PRU10137"/>
    </source>
</evidence>
<dbReference type="InterPro" id="IPR006119">
    <property type="entry name" value="Resolv_N"/>
</dbReference>
<feature type="active site" description="O-(5'-phospho-DNA)-serine intermediate" evidence="5">
    <location>
        <position position="21"/>
    </location>
</feature>
<feature type="compositionally biased region" description="Basic and acidic residues" evidence="6">
    <location>
        <begin position="197"/>
        <end position="212"/>
    </location>
</feature>
<dbReference type="Pfam" id="PF00239">
    <property type="entry name" value="Resolvase"/>
    <property type="match status" value="1"/>
</dbReference>
<dbReference type="Gene3D" id="1.10.10.60">
    <property type="entry name" value="Homeodomain-like"/>
    <property type="match status" value="1"/>
</dbReference>
<proteinExistence type="inferred from homology"/>
<dbReference type="SUPFAM" id="SSF53041">
    <property type="entry name" value="Resolvase-like"/>
    <property type="match status" value="1"/>
</dbReference>
<evidence type="ECO:0000313" key="9">
    <source>
        <dbReference type="Proteomes" id="UP000664771"/>
    </source>
</evidence>
<comment type="caution">
    <text evidence="8">The sequence shown here is derived from an EMBL/GenBank/DDBJ whole genome shotgun (WGS) entry which is preliminary data.</text>
</comment>
<evidence type="ECO:0000313" key="8">
    <source>
        <dbReference type="EMBL" id="MBO1360235.1"/>
    </source>
</evidence>
<dbReference type="PANTHER" id="PTHR30461">
    <property type="entry name" value="DNA-INVERTASE FROM LAMBDOID PROPHAGE"/>
    <property type="match status" value="1"/>
</dbReference>
<dbReference type="Gene3D" id="3.40.50.1390">
    <property type="entry name" value="Resolvase, N-terminal catalytic domain"/>
    <property type="match status" value="1"/>
</dbReference>
<dbReference type="PROSITE" id="PS00397">
    <property type="entry name" value="RECOMBINASES_1"/>
    <property type="match status" value="1"/>
</dbReference>
<dbReference type="InterPro" id="IPR009057">
    <property type="entry name" value="Homeodomain-like_sf"/>
</dbReference>
<accession>A0ABS3LWG7</accession>
<evidence type="ECO:0000256" key="1">
    <source>
        <dbReference type="ARBA" id="ARBA00009913"/>
    </source>
</evidence>
<name>A0ABS3LWG7_9PROT</name>
<reference evidence="8 9" key="1">
    <citation type="submission" date="2021-03" db="EMBL/GenBank/DDBJ databases">
        <title>The complete genome sequence of Acetobacter sacchari TBRC 11175.</title>
        <authorList>
            <person name="Charoenyingcharoen P."/>
            <person name="Yukphan P."/>
        </authorList>
    </citation>
    <scope>NUCLEOTIDE SEQUENCE [LARGE SCALE GENOMIC DNA]</scope>
    <source>
        <strain evidence="8 9">TBRC 11175</strain>
    </source>
</reference>
<keyword evidence="9" id="KW-1185">Reference proteome</keyword>
<feature type="domain" description="Resolvase/invertase-type recombinase catalytic" evidence="7">
    <location>
        <begin position="13"/>
        <end position="147"/>
    </location>
</feature>
<dbReference type="Proteomes" id="UP000664771">
    <property type="component" value="Unassembled WGS sequence"/>
</dbReference>
<dbReference type="EMBL" id="JAFVMF010000010">
    <property type="protein sequence ID" value="MBO1360235.1"/>
    <property type="molecule type" value="Genomic_DNA"/>
</dbReference>
<dbReference type="InterPro" id="IPR050639">
    <property type="entry name" value="SSR_resolvase"/>
</dbReference>
<evidence type="ECO:0000259" key="7">
    <source>
        <dbReference type="PROSITE" id="PS51736"/>
    </source>
</evidence>
<dbReference type="CDD" id="cd03768">
    <property type="entry name" value="SR_ResInv"/>
    <property type="match status" value="1"/>
</dbReference>
<dbReference type="SUPFAM" id="SSF46689">
    <property type="entry name" value="Homeodomain-like"/>
    <property type="match status" value="1"/>
</dbReference>
<evidence type="ECO:0000256" key="4">
    <source>
        <dbReference type="ARBA" id="ARBA00023172"/>
    </source>
</evidence>
<keyword evidence="4" id="KW-0233">DNA recombination</keyword>
<keyword evidence="3" id="KW-0238">DNA-binding</keyword>
<dbReference type="PROSITE" id="PS51736">
    <property type="entry name" value="RECOMBINASES_3"/>
    <property type="match status" value="1"/>
</dbReference>
<evidence type="ECO:0000256" key="6">
    <source>
        <dbReference type="SAM" id="MobiDB-lite"/>
    </source>
</evidence>
<protein>
    <submittedName>
        <fullName evidence="8">Recombinase family protein</fullName>
    </submittedName>
</protein>
<comment type="similarity">
    <text evidence="1">Belongs to the site-specific recombinase resolvase family.</text>
</comment>